<evidence type="ECO:0000313" key="1">
    <source>
        <dbReference type="EMBL" id="KAH7913691.1"/>
    </source>
</evidence>
<dbReference type="Proteomes" id="UP000790377">
    <property type="component" value="Unassembled WGS sequence"/>
</dbReference>
<reference evidence="1" key="1">
    <citation type="journal article" date="2021" name="New Phytol.">
        <title>Evolutionary innovations through gain and loss of genes in the ectomycorrhizal Boletales.</title>
        <authorList>
            <person name="Wu G."/>
            <person name="Miyauchi S."/>
            <person name="Morin E."/>
            <person name="Kuo A."/>
            <person name="Drula E."/>
            <person name="Varga T."/>
            <person name="Kohler A."/>
            <person name="Feng B."/>
            <person name="Cao Y."/>
            <person name="Lipzen A."/>
            <person name="Daum C."/>
            <person name="Hundley H."/>
            <person name="Pangilinan J."/>
            <person name="Johnson J."/>
            <person name="Barry K."/>
            <person name="LaButti K."/>
            <person name="Ng V."/>
            <person name="Ahrendt S."/>
            <person name="Min B."/>
            <person name="Choi I.G."/>
            <person name="Park H."/>
            <person name="Plett J.M."/>
            <person name="Magnuson J."/>
            <person name="Spatafora J.W."/>
            <person name="Nagy L.G."/>
            <person name="Henrissat B."/>
            <person name="Grigoriev I.V."/>
            <person name="Yang Z.L."/>
            <person name="Xu J."/>
            <person name="Martin F.M."/>
        </authorList>
    </citation>
    <scope>NUCLEOTIDE SEQUENCE</scope>
    <source>
        <strain evidence="1">ATCC 28755</strain>
    </source>
</reference>
<gene>
    <name evidence="1" type="ORF">BJ138DRAFT_1145521</name>
</gene>
<organism evidence="1 2">
    <name type="scientific">Hygrophoropsis aurantiaca</name>
    <dbReference type="NCBI Taxonomy" id="72124"/>
    <lineage>
        <taxon>Eukaryota</taxon>
        <taxon>Fungi</taxon>
        <taxon>Dikarya</taxon>
        <taxon>Basidiomycota</taxon>
        <taxon>Agaricomycotina</taxon>
        <taxon>Agaricomycetes</taxon>
        <taxon>Agaricomycetidae</taxon>
        <taxon>Boletales</taxon>
        <taxon>Coniophorineae</taxon>
        <taxon>Hygrophoropsidaceae</taxon>
        <taxon>Hygrophoropsis</taxon>
    </lineage>
</organism>
<name>A0ACB8AK04_9AGAM</name>
<accession>A0ACB8AK04</accession>
<proteinExistence type="predicted"/>
<dbReference type="EMBL" id="MU267626">
    <property type="protein sequence ID" value="KAH7913691.1"/>
    <property type="molecule type" value="Genomic_DNA"/>
</dbReference>
<comment type="caution">
    <text evidence="1">The sequence shown here is derived from an EMBL/GenBank/DDBJ whole genome shotgun (WGS) entry which is preliminary data.</text>
</comment>
<keyword evidence="2" id="KW-1185">Reference proteome</keyword>
<evidence type="ECO:0000313" key="2">
    <source>
        <dbReference type="Proteomes" id="UP000790377"/>
    </source>
</evidence>
<sequence>MSSESPSPEALGFIEDNIIWLRYLILAGTTVLLWDALLTIQLEMRYIWRKAPWGVQLAFGINRYGMGILLANMLLTSVPRQSLDTPICRGSLFVVALLCCAVDTMGNVLIIYRVFLLWDRSPRIMKRMLIGAAVTFACTALFAIIICVQQFKSLEWEAAPLMSCVLTKPNRFYTGMWTTQALFEVYAACLILGNTLNIPRTSDWQIWNMLYNDGIIIVIIAFLLRIINIVISSLQNALYTLVGISFISAMISTLNSRLVLRLYQRQEKKFWQSHEISMELEQLDSTTPMIRDSIKQSL</sequence>
<protein>
    <submittedName>
        <fullName evidence="1">Uncharacterized protein</fullName>
    </submittedName>
</protein>